<sequence>MDIEIVRTSEGDDDEDAGYVVLDGVIQIVAANNAPQSDVDLWAAIALVREDPRYRGK</sequence>
<organism evidence="1 2">
    <name type="scientific">Amycolatopsis pretoriensis</name>
    <dbReference type="NCBI Taxonomy" id="218821"/>
    <lineage>
        <taxon>Bacteria</taxon>
        <taxon>Bacillati</taxon>
        <taxon>Actinomycetota</taxon>
        <taxon>Actinomycetes</taxon>
        <taxon>Pseudonocardiales</taxon>
        <taxon>Pseudonocardiaceae</taxon>
        <taxon>Amycolatopsis</taxon>
    </lineage>
</organism>
<name>A0A1H5R8B9_9PSEU</name>
<dbReference type="EMBL" id="FNUJ01000007">
    <property type="protein sequence ID" value="SEF34314.1"/>
    <property type="molecule type" value="Genomic_DNA"/>
</dbReference>
<accession>A0A1H5R8B9</accession>
<reference evidence="2" key="1">
    <citation type="submission" date="2016-10" db="EMBL/GenBank/DDBJ databases">
        <authorList>
            <person name="Varghese N."/>
            <person name="Submissions S."/>
        </authorList>
    </citation>
    <scope>NUCLEOTIDE SEQUENCE [LARGE SCALE GENOMIC DNA]</scope>
    <source>
        <strain evidence="2">DSM 44654</strain>
    </source>
</reference>
<proteinExistence type="predicted"/>
<dbReference type="STRING" id="218821.SAMN05421837_107317"/>
<keyword evidence="2" id="KW-1185">Reference proteome</keyword>
<protein>
    <submittedName>
        <fullName evidence="1">Uncharacterized protein</fullName>
    </submittedName>
</protein>
<evidence type="ECO:0000313" key="1">
    <source>
        <dbReference type="EMBL" id="SEF34314.1"/>
    </source>
</evidence>
<dbReference type="Proteomes" id="UP000198878">
    <property type="component" value="Unassembled WGS sequence"/>
</dbReference>
<evidence type="ECO:0000313" key="2">
    <source>
        <dbReference type="Proteomes" id="UP000198878"/>
    </source>
</evidence>
<dbReference type="AlphaFoldDB" id="A0A1H5R8B9"/>
<dbReference type="RefSeq" id="WP_158104217.1">
    <property type="nucleotide sequence ID" value="NZ_FNUJ01000007.1"/>
</dbReference>
<gene>
    <name evidence="1" type="ORF">SAMN05421837_107317</name>
</gene>